<sequence>LRDLCQCAACVSASSGQKNFSTADVPSTPAVQSHRIHGDGRLEITWAHDFLHAAHAGPDAASSHSHSRSHTSVFAPALLRQAITGSHQHIASVRPALWDASTYASAEADSKTISYADWMAGGSAYAAAVLALAKWGLVLVTGLPETTAAVQDVAEKMGHVQSTFYGPTWDVVSKPNAENAAYTSEFLCLHQDLLYYRDSPKIQLLHCLSNDCEGGDSLFSDGLRAAYHTMAHRPDDFDVLSTNQLFYQYSRNGHYYRHHRPVIELAEPRSSSKPNRTVYPRRVSWSPPFQGPLPRWAKTLPLSEQQQEQEQEQQQQQQQQQDPARFLAELSEIGHGLDAWHPAAKRFRDDIEAPHNMIQYRLKPGDCAIFDNERVLHGRTRFNTASGHRHLRGTYLDQQAFESAL</sequence>
<gene>
    <name evidence="9" type="ORF">BD289DRAFT_334199</name>
</gene>
<evidence type="ECO:0000256" key="4">
    <source>
        <dbReference type="ARBA" id="ARBA00022964"/>
    </source>
</evidence>
<dbReference type="InParanoid" id="A0A2T2ZS78"/>
<protein>
    <recommendedName>
        <fullName evidence="8">TauD/TfdA-like domain-containing protein</fullName>
    </recommendedName>
</protein>
<dbReference type="PANTHER" id="PTHR10696:SF25">
    <property type="entry name" value="OXIDOREDUCTASE AIM17-RELATED"/>
    <property type="match status" value="1"/>
</dbReference>
<proteinExistence type="inferred from homology"/>
<organism evidence="9 10">
    <name type="scientific">Coniella lustricola</name>
    <dbReference type="NCBI Taxonomy" id="2025994"/>
    <lineage>
        <taxon>Eukaryota</taxon>
        <taxon>Fungi</taxon>
        <taxon>Dikarya</taxon>
        <taxon>Ascomycota</taxon>
        <taxon>Pezizomycotina</taxon>
        <taxon>Sordariomycetes</taxon>
        <taxon>Sordariomycetidae</taxon>
        <taxon>Diaporthales</taxon>
        <taxon>Schizoparmaceae</taxon>
        <taxon>Coniella</taxon>
    </lineage>
</organism>
<evidence type="ECO:0000313" key="9">
    <source>
        <dbReference type="EMBL" id="PSR74786.1"/>
    </source>
</evidence>
<dbReference type="GO" id="GO:0045329">
    <property type="term" value="P:carnitine biosynthetic process"/>
    <property type="evidence" value="ECO:0007669"/>
    <property type="project" value="TreeGrafter"/>
</dbReference>
<name>A0A2T2ZS78_9PEZI</name>
<dbReference type="Gene3D" id="3.60.130.10">
    <property type="entry name" value="Clavaminate synthase-like"/>
    <property type="match status" value="1"/>
</dbReference>
<evidence type="ECO:0000256" key="1">
    <source>
        <dbReference type="ARBA" id="ARBA00001954"/>
    </source>
</evidence>
<dbReference type="GO" id="GO:0005739">
    <property type="term" value="C:mitochondrion"/>
    <property type="evidence" value="ECO:0007669"/>
    <property type="project" value="TreeGrafter"/>
</dbReference>
<dbReference type="EMBL" id="KZ678831">
    <property type="protein sequence ID" value="PSR74786.1"/>
    <property type="molecule type" value="Genomic_DNA"/>
</dbReference>
<dbReference type="FunCoup" id="A0A2T2ZS78">
    <property type="interactions" value="614"/>
</dbReference>
<dbReference type="Gene3D" id="3.30.2020.30">
    <property type="match status" value="1"/>
</dbReference>
<dbReference type="InterPro" id="IPR042098">
    <property type="entry name" value="TauD-like_sf"/>
</dbReference>
<dbReference type="AlphaFoldDB" id="A0A2T2ZS78"/>
<evidence type="ECO:0000256" key="7">
    <source>
        <dbReference type="SAM" id="MobiDB-lite"/>
    </source>
</evidence>
<keyword evidence="10" id="KW-1185">Reference proteome</keyword>
<dbReference type="InterPro" id="IPR038492">
    <property type="entry name" value="GBBH-like_N_sf"/>
</dbReference>
<comment type="similarity">
    <text evidence="2">Belongs to the gamma-BBH/TMLD family.</text>
</comment>
<feature type="non-terminal residue" evidence="9">
    <location>
        <position position="405"/>
    </location>
</feature>
<dbReference type="GO" id="GO:0051213">
    <property type="term" value="F:dioxygenase activity"/>
    <property type="evidence" value="ECO:0007669"/>
    <property type="project" value="UniProtKB-KW"/>
</dbReference>
<dbReference type="Proteomes" id="UP000241462">
    <property type="component" value="Unassembled WGS sequence"/>
</dbReference>
<dbReference type="PANTHER" id="PTHR10696">
    <property type="entry name" value="GAMMA-BUTYROBETAINE HYDROXYLASE-RELATED"/>
    <property type="match status" value="1"/>
</dbReference>
<comment type="cofactor">
    <cofactor evidence="1">
        <name>Fe(2+)</name>
        <dbReference type="ChEBI" id="CHEBI:29033"/>
    </cofactor>
</comment>
<dbReference type="STRING" id="2025994.A0A2T2ZS78"/>
<feature type="compositionally biased region" description="Low complexity" evidence="7">
    <location>
        <begin position="304"/>
        <end position="321"/>
    </location>
</feature>
<evidence type="ECO:0000259" key="8">
    <source>
        <dbReference type="Pfam" id="PF02668"/>
    </source>
</evidence>
<reference evidence="9 10" key="1">
    <citation type="journal article" date="2018" name="Mycol. Prog.">
        <title>Coniella lustricola, a new species from submerged detritus.</title>
        <authorList>
            <person name="Raudabaugh D.B."/>
            <person name="Iturriaga T."/>
            <person name="Carver A."/>
            <person name="Mondo S."/>
            <person name="Pangilinan J."/>
            <person name="Lipzen A."/>
            <person name="He G."/>
            <person name="Amirebrahimi M."/>
            <person name="Grigoriev I.V."/>
            <person name="Miller A.N."/>
        </authorList>
    </citation>
    <scope>NUCLEOTIDE SEQUENCE [LARGE SCALE GENOMIC DNA]</scope>
    <source>
        <strain evidence="9 10">B22-T-1</strain>
    </source>
</reference>
<accession>A0A2T2ZS78</accession>
<feature type="region of interest" description="Disordered" evidence="7">
    <location>
        <begin position="266"/>
        <end position="323"/>
    </location>
</feature>
<dbReference type="InterPro" id="IPR050411">
    <property type="entry name" value="AlphaKG_dependent_hydroxylases"/>
</dbReference>
<keyword evidence="4" id="KW-0223">Dioxygenase</keyword>
<evidence type="ECO:0000256" key="3">
    <source>
        <dbReference type="ARBA" id="ARBA00022723"/>
    </source>
</evidence>
<evidence type="ECO:0000256" key="2">
    <source>
        <dbReference type="ARBA" id="ARBA00008654"/>
    </source>
</evidence>
<evidence type="ECO:0000256" key="5">
    <source>
        <dbReference type="ARBA" id="ARBA00023002"/>
    </source>
</evidence>
<dbReference type="Pfam" id="PF02668">
    <property type="entry name" value="TauD"/>
    <property type="match status" value="1"/>
</dbReference>
<feature type="domain" description="TauD/TfdA-like" evidence="8">
    <location>
        <begin position="109"/>
        <end position="395"/>
    </location>
</feature>
<evidence type="ECO:0000256" key="6">
    <source>
        <dbReference type="ARBA" id="ARBA00023004"/>
    </source>
</evidence>
<dbReference type="InterPro" id="IPR003819">
    <property type="entry name" value="TauD/TfdA-like"/>
</dbReference>
<keyword evidence="5" id="KW-0560">Oxidoreductase</keyword>
<dbReference type="OrthoDB" id="406634at2759"/>
<evidence type="ECO:0000313" key="10">
    <source>
        <dbReference type="Proteomes" id="UP000241462"/>
    </source>
</evidence>
<dbReference type="GO" id="GO:0046872">
    <property type="term" value="F:metal ion binding"/>
    <property type="evidence" value="ECO:0007669"/>
    <property type="project" value="UniProtKB-KW"/>
</dbReference>
<keyword evidence="3" id="KW-0479">Metal-binding</keyword>
<feature type="non-terminal residue" evidence="9">
    <location>
        <position position="1"/>
    </location>
</feature>
<dbReference type="SUPFAM" id="SSF51197">
    <property type="entry name" value="Clavaminate synthase-like"/>
    <property type="match status" value="1"/>
</dbReference>
<keyword evidence="6" id="KW-0408">Iron</keyword>